<dbReference type="InterPro" id="IPR000515">
    <property type="entry name" value="MetI-like"/>
</dbReference>
<dbReference type="Pfam" id="PF00528">
    <property type="entry name" value="BPD_transp_1"/>
    <property type="match status" value="1"/>
</dbReference>
<dbReference type="RefSeq" id="WP_208429465.1">
    <property type="nucleotide sequence ID" value="NZ_JAEPRJ010000001.1"/>
</dbReference>
<keyword evidence="3 9" id="KW-0813">Transport</keyword>
<gene>
    <name evidence="12" type="ORF">JJN12_09565</name>
</gene>
<feature type="transmembrane region" description="Helical" evidence="9">
    <location>
        <begin position="208"/>
        <end position="235"/>
    </location>
</feature>
<feature type="transmembrane region" description="Helical" evidence="9">
    <location>
        <begin position="347"/>
        <end position="365"/>
    </location>
</feature>
<evidence type="ECO:0000313" key="12">
    <source>
        <dbReference type="EMBL" id="MBK5898017.1"/>
    </source>
</evidence>
<evidence type="ECO:0000256" key="6">
    <source>
        <dbReference type="ARBA" id="ARBA00022692"/>
    </source>
</evidence>
<keyword evidence="4 10" id="KW-1003">Cell membrane</keyword>
<evidence type="ECO:0000256" key="7">
    <source>
        <dbReference type="ARBA" id="ARBA00022989"/>
    </source>
</evidence>
<accession>A0ABS1J1H8</accession>
<organism evidence="12 13">
    <name type="scientific">Catonella massiliensis</name>
    <dbReference type="NCBI Taxonomy" id="2799636"/>
    <lineage>
        <taxon>Bacteria</taxon>
        <taxon>Bacillati</taxon>
        <taxon>Bacillota</taxon>
        <taxon>Clostridia</taxon>
        <taxon>Lachnospirales</taxon>
        <taxon>Lachnospiraceae</taxon>
        <taxon>Catonella</taxon>
    </lineage>
</organism>
<dbReference type="Gene3D" id="1.10.3720.10">
    <property type="entry name" value="MetI-like"/>
    <property type="match status" value="1"/>
</dbReference>
<evidence type="ECO:0000256" key="5">
    <source>
        <dbReference type="ARBA" id="ARBA00022597"/>
    </source>
</evidence>
<dbReference type="CDD" id="cd06261">
    <property type="entry name" value="TM_PBP2"/>
    <property type="match status" value="1"/>
</dbReference>
<keyword evidence="6 9" id="KW-0812">Transmembrane</keyword>
<evidence type="ECO:0000256" key="9">
    <source>
        <dbReference type="RuleBase" id="RU363032"/>
    </source>
</evidence>
<protein>
    <recommendedName>
        <fullName evidence="10">Maltose/maltodextrin transport system permease protein</fullName>
    </recommendedName>
</protein>
<sequence>MEDVKFFKALAKGDIFTKLSLVILGLGNLVRGQIIKGLMFLGLEAAYIYYLINTGIYDLGRFITLGGNPQEEVWNEKKQIYEYTAGDNTVLMLLYGIFVIVITLFFIVVVVSAVKSSYEAELRKKAGKKPLSFVEDVKNLFDKDLHKLLMTPPFIGIVLFTIMPLIYMISMAFTSYSVKGDHLVLFNWVGLDNFKDVLTLGSEVGKSFWGVLIWTVVWAVFATTLNYILGMILGLIINRKGTRFKGFWRFCFILSIAVPQFVSLMIMRTMLQPKGDVNLLLRALGILGEGKYLPFFENATWARITVIVINLWVGIPYTLLQVTGILQNIPEELYEAARVDGANTVTIFWKITLPYMLFVTTPYLITQFTGNINNFNVIYLLSGGAPVDVGDTAGKTDLLITWLYKLTVDKQYFNTGAVIGIITFIILSIVALITYHRSGSYKNEEAFK</sequence>
<evidence type="ECO:0000256" key="1">
    <source>
        <dbReference type="ARBA" id="ARBA00004651"/>
    </source>
</evidence>
<dbReference type="PANTHER" id="PTHR47314:SF1">
    <property type="entry name" value="MALTOSE_MALTODEXTRIN TRANSPORT SYSTEM PERMEASE PROTEIN MALF"/>
    <property type="match status" value="1"/>
</dbReference>
<keyword evidence="5 10" id="KW-0762">Sugar transport</keyword>
<evidence type="ECO:0000256" key="3">
    <source>
        <dbReference type="ARBA" id="ARBA00022448"/>
    </source>
</evidence>
<dbReference type="PANTHER" id="PTHR47314">
    <property type="entry name" value="MALTOSE/MALTODEXTRIN TRANSPORT SYSTEM PERMEASE PROTEIN MALF"/>
    <property type="match status" value="1"/>
</dbReference>
<name>A0ABS1J1H8_9FIRM</name>
<feature type="transmembrane region" description="Helical" evidence="9">
    <location>
        <begin position="247"/>
        <end position="267"/>
    </location>
</feature>
<feature type="transmembrane region" description="Helical" evidence="9">
    <location>
        <begin position="301"/>
        <end position="326"/>
    </location>
</feature>
<dbReference type="Proteomes" id="UP000604730">
    <property type="component" value="Unassembled WGS sequence"/>
</dbReference>
<dbReference type="EMBL" id="JAEPRJ010000001">
    <property type="protein sequence ID" value="MBK5898017.1"/>
    <property type="molecule type" value="Genomic_DNA"/>
</dbReference>
<evidence type="ECO:0000256" key="2">
    <source>
        <dbReference type="ARBA" id="ARBA00009047"/>
    </source>
</evidence>
<reference evidence="12 13" key="1">
    <citation type="submission" date="2021-01" db="EMBL/GenBank/DDBJ databases">
        <title>Isolation and description of Catonella massiliensis sp. nov., a novel Catonella species, isolated from a stable periodontitis subject.</title>
        <authorList>
            <person name="Antezack A."/>
            <person name="Boxberger M."/>
            <person name="La Scola B."/>
            <person name="Monnet-Corti V."/>
        </authorList>
    </citation>
    <scope>NUCLEOTIDE SEQUENCE [LARGE SCALE GENOMIC DNA]</scope>
    <source>
        <strain evidence="12 13">Marseille-Q4567</strain>
    </source>
</reference>
<proteinExistence type="inferred from homology"/>
<comment type="function">
    <text evidence="10">Part of the ABC transporter complex MalEFGK involved in maltose/maltodextrin import. Probably responsible for the translocation of the substrate across the membrane.</text>
</comment>
<feature type="domain" description="ABC transmembrane type-1" evidence="11">
    <location>
        <begin position="212"/>
        <end position="434"/>
    </location>
</feature>
<feature type="transmembrane region" description="Helical" evidence="9">
    <location>
        <begin position="412"/>
        <end position="435"/>
    </location>
</feature>
<keyword evidence="7 9" id="KW-1133">Transmembrane helix</keyword>
<comment type="caution">
    <text evidence="12">The sequence shown here is derived from an EMBL/GenBank/DDBJ whole genome shotgun (WGS) entry which is preliminary data.</text>
</comment>
<evidence type="ECO:0000259" key="11">
    <source>
        <dbReference type="PROSITE" id="PS50928"/>
    </source>
</evidence>
<comment type="subcellular location">
    <subcellularLocation>
        <location evidence="1 9">Cell membrane</location>
        <topology evidence="1 9">Multi-pass membrane protein</topology>
    </subcellularLocation>
</comment>
<feature type="transmembrane region" description="Helical" evidence="9">
    <location>
        <begin position="34"/>
        <end position="52"/>
    </location>
</feature>
<evidence type="ECO:0000313" key="13">
    <source>
        <dbReference type="Proteomes" id="UP000604730"/>
    </source>
</evidence>
<evidence type="ECO:0000256" key="4">
    <source>
        <dbReference type="ARBA" id="ARBA00022475"/>
    </source>
</evidence>
<dbReference type="PROSITE" id="PS50928">
    <property type="entry name" value="ABC_TM1"/>
    <property type="match status" value="1"/>
</dbReference>
<dbReference type="SUPFAM" id="SSF161098">
    <property type="entry name" value="MetI-like"/>
    <property type="match status" value="1"/>
</dbReference>
<comment type="similarity">
    <text evidence="2 10">Belongs to the binding-protein-dependent transport system permease family. MalFG subfamily.</text>
</comment>
<evidence type="ECO:0000256" key="8">
    <source>
        <dbReference type="ARBA" id="ARBA00023136"/>
    </source>
</evidence>
<evidence type="ECO:0000256" key="10">
    <source>
        <dbReference type="RuleBase" id="RU367050"/>
    </source>
</evidence>
<keyword evidence="8 9" id="KW-0472">Membrane</keyword>
<keyword evidence="13" id="KW-1185">Reference proteome</keyword>
<feature type="transmembrane region" description="Helical" evidence="9">
    <location>
        <begin position="92"/>
        <end position="114"/>
    </location>
</feature>
<feature type="transmembrane region" description="Helical" evidence="9">
    <location>
        <begin position="148"/>
        <end position="169"/>
    </location>
</feature>
<dbReference type="InterPro" id="IPR035906">
    <property type="entry name" value="MetI-like_sf"/>
</dbReference>